<dbReference type="Proteomes" id="UP000681722">
    <property type="component" value="Unassembled WGS sequence"/>
</dbReference>
<evidence type="ECO:0000313" key="5">
    <source>
        <dbReference type="Proteomes" id="UP000663829"/>
    </source>
</evidence>
<dbReference type="EMBL" id="CAJOBC010004609">
    <property type="protein sequence ID" value="CAF3834289.1"/>
    <property type="molecule type" value="Genomic_DNA"/>
</dbReference>
<evidence type="ECO:0000313" key="1">
    <source>
        <dbReference type="EMBL" id="CAF1066706.1"/>
    </source>
</evidence>
<organism evidence="1 5">
    <name type="scientific">Didymodactylos carnosus</name>
    <dbReference type="NCBI Taxonomy" id="1234261"/>
    <lineage>
        <taxon>Eukaryota</taxon>
        <taxon>Metazoa</taxon>
        <taxon>Spiralia</taxon>
        <taxon>Gnathifera</taxon>
        <taxon>Rotifera</taxon>
        <taxon>Eurotatoria</taxon>
        <taxon>Bdelloidea</taxon>
        <taxon>Philodinida</taxon>
        <taxon>Philodinidae</taxon>
        <taxon>Didymodactylos</taxon>
    </lineage>
</organism>
<comment type="caution">
    <text evidence="1">The sequence shown here is derived from an EMBL/GenBank/DDBJ whole genome shotgun (WGS) entry which is preliminary data.</text>
</comment>
<dbReference type="Proteomes" id="UP000682733">
    <property type="component" value="Unassembled WGS sequence"/>
</dbReference>
<accession>A0A814LJN5</accession>
<sequence>MICAGSGQLGKMPDNSPSINWIPVNIDSSYVVDIALQSTLNQSFSERVHHLLNPHEISWREFLQHFQAAELKFRIKLYRQVIDLIQF</sequence>
<dbReference type="EMBL" id="CAJNOK010028981">
    <property type="protein sequence ID" value="CAF1442079.1"/>
    <property type="molecule type" value="Genomic_DNA"/>
</dbReference>
<dbReference type="EMBL" id="CAJOBA010050783">
    <property type="protein sequence ID" value="CAF4238183.1"/>
    <property type="molecule type" value="Genomic_DNA"/>
</dbReference>
<proteinExistence type="predicted"/>
<dbReference type="OrthoDB" id="429813at2759"/>
<dbReference type="AlphaFoldDB" id="A0A814LJN5"/>
<evidence type="ECO:0000313" key="2">
    <source>
        <dbReference type="EMBL" id="CAF1442079.1"/>
    </source>
</evidence>
<dbReference type="EMBL" id="CAJNOQ010004609">
    <property type="protein sequence ID" value="CAF1066706.1"/>
    <property type="molecule type" value="Genomic_DNA"/>
</dbReference>
<evidence type="ECO:0000313" key="4">
    <source>
        <dbReference type="EMBL" id="CAF4238183.1"/>
    </source>
</evidence>
<dbReference type="Gene3D" id="3.40.50.720">
    <property type="entry name" value="NAD(P)-binding Rossmann-like Domain"/>
    <property type="match status" value="1"/>
</dbReference>
<dbReference type="Proteomes" id="UP000663829">
    <property type="component" value="Unassembled WGS sequence"/>
</dbReference>
<reference evidence="1" key="1">
    <citation type="submission" date="2021-02" db="EMBL/GenBank/DDBJ databases">
        <authorList>
            <person name="Nowell W R."/>
        </authorList>
    </citation>
    <scope>NUCLEOTIDE SEQUENCE</scope>
</reference>
<dbReference type="Proteomes" id="UP000677228">
    <property type="component" value="Unassembled WGS sequence"/>
</dbReference>
<evidence type="ECO:0000313" key="3">
    <source>
        <dbReference type="EMBL" id="CAF3834289.1"/>
    </source>
</evidence>
<keyword evidence="5" id="KW-1185">Reference proteome</keyword>
<protein>
    <submittedName>
        <fullName evidence="1">Uncharacterized protein</fullName>
    </submittedName>
</protein>
<gene>
    <name evidence="1" type="ORF">GPM918_LOCUS17061</name>
    <name evidence="2" type="ORF">OVA965_LOCUS34483</name>
    <name evidence="3" type="ORF">SRO942_LOCUS17060</name>
    <name evidence="4" type="ORF">TMI583_LOCUS35402</name>
</gene>
<name>A0A814LJN5_9BILA</name>